<evidence type="ECO:0000313" key="2">
    <source>
        <dbReference type="EMBL" id="TNM66209.1"/>
    </source>
</evidence>
<dbReference type="RefSeq" id="WP_139675425.1">
    <property type="nucleotide sequence ID" value="NZ_VDMN01000001.1"/>
</dbReference>
<proteinExistence type="predicted"/>
<comment type="caution">
    <text evidence="2">The sequence shown here is derived from an EMBL/GenBank/DDBJ whole genome shotgun (WGS) entry which is preliminary data.</text>
</comment>
<reference evidence="2 3" key="1">
    <citation type="submission" date="2019-06" db="EMBL/GenBank/DDBJ databases">
        <title>The draft genome of Rhizobium smilacinae PTYR-5.</title>
        <authorList>
            <person name="Liu L."/>
            <person name="Li L."/>
            <person name="Zhang X."/>
        </authorList>
    </citation>
    <scope>NUCLEOTIDE SEQUENCE [LARGE SCALE GENOMIC DNA]</scope>
    <source>
        <strain evidence="2 3">PTYR-5</strain>
    </source>
</reference>
<dbReference type="OrthoDB" id="7870871at2"/>
<organism evidence="2 3">
    <name type="scientific">Aliirhizobium smilacinae</name>
    <dbReference type="NCBI Taxonomy" id="1395944"/>
    <lineage>
        <taxon>Bacteria</taxon>
        <taxon>Pseudomonadati</taxon>
        <taxon>Pseudomonadota</taxon>
        <taxon>Alphaproteobacteria</taxon>
        <taxon>Hyphomicrobiales</taxon>
        <taxon>Rhizobiaceae</taxon>
        <taxon>Aliirhizobium</taxon>
    </lineage>
</organism>
<keyword evidence="1" id="KW-0732">Signal</keyword>
<evidence type="ECO:0000313" key="3">
    <source>
        <dbReference type="Proteomes" id="UP000311605"/>
    </source>
</evidence>
<protein>
    <submittedName>
        <fullName evidence="2">Uncharacterized protein</fullName>
    </submittedName>
</protein>
<name>A0A5C4XS92_9HYPH</name>
<dbReference type="AlphaFoldDB" id="A0A5C4XS92"/>
<gene>
    <name evidence="2" type="ORF">FHP24_08390</name>
</gene>
<sequence>MRRLANIIAAASVAGMVFHAGALQAQQRFQLQRTDKGIVRLDTETGAITVCRDENNELTCRMAPDERAAYETELDLLEKRVTALEERLSQTPPERLPSDAEVDRSLSIMERFMRSFMGIVREFTGKPDPAPQPDKT</sequence>
<feature type="chain" id="PRO_5023086328" evidence="1">
    <location>
        <begin position="26"/>
        <end position="136"/>
    </location>
</feature>
<dbReference type="EMBL" id="VDMN01000001">
    <property type="protein sequence ID" value="TNM66209.1"/>
    <property type="molecule type" value="Genomic_DNA"/>
</dbReference>
<keyword evidence="3" id="KW-1185">Reference proteome</keyword>
<feature type="signal peptide" evidence="1">
    <location>
        <begin position="1"/>
        <end position="25"/>
    </location>
</feature>
<accession>A0A5C4XS92</accession>
<evidence type="ECO:0000256" key="1">
    <source>
        <dbReference type="SAM" id="SignalP"/>
    </source>
</evidence>
<dbReference type="Proteomes" id="UP000311605">
    <property type="component" value="Unassembled WGS sequence"/>
</dbReference>